<dbReference type="AlphaFoldDB" id="A0A7K1Y786"/>
<dbReference type="SMART" id="SM00306">
    <property type="entry name" value="HintN"/>
    <property type="match status" value="1"/>
</dbReference>
<accession>A0A7K1Y786</accession>
<gene>
    <name evidence="2" type="ORF">GS399_02965</name>
</gene>
<evidence type="ECO:0000313" key="3">
    <source>
        <dbReference type="Proteomes" id="UP000466586"/>
    </source>
</evidence>
<dbReference type="GO" id="GO:0016539">
    <property type="term" value="P:intein-mediated protein splicing"/>
    <property type="evidence" value="ECO:0007669"/>
    <property type="project" value="InterPro"/>
</dbReference>
<feature type="domain" description="Hint" evidence="1">
    <location>
        <begin position="178"/>
        <end position="290"/>
    </location>
</feature>
<dbReference type="Proteomes" id="UP000466586">
    <property type="component" value="Unassembled WGS sequence"/>
</dbReference>
<proteinExistence type="predicted"/>
<dbReference type="SUPFAM" id="SSF51294">
    <property type="entry name" value="Hedgehog/intein (Hint) domain"/>
    <property type="match status" value="1"/>
</dbReference>
<dbReference type="InterPro" id="IPR036844">
    <property type="entry name" value="Hint_dom_sf"/>
</dbReference>
<dbReference type="Gene3D" id="2.170.16.10">
    <property type="entry name" value="Hedgehog/Intein (Hint) domain"/>
    <property type="match status" value="1"/>
</dbReference>
<dbReference type="RefSeq" id="WP_160843081.1">
    <property type="nucleotide sequence ID" value="NZ_WVHT01000001.1"/>
</dbReference>
<keyword evidence="3" id="KW-1185">Reference proteome</keyword>
<evidence type="ECO:0000259" key="1">
    <source>
        <dbReference type="SMART" id="SM00306"/>
    </source>
</evidence>
<dbReference type="EMBL" id="WVHT01000001">
    <property type="protein sequence ID" value="MXV49918.1"/>
    <property type="molecule type" value="Genomic_DNA"/>
</dbReference>
<organism evidence="2 3">
    <name type="scientific">Hufsiella arboris</name>
    <dbReference type="NCBI Taxonomy" id="2695275"/>
    <lineage>
        <taxon>Bacteria</taxon>
        <taxon>Pseudomonadati</taxon>
        <taxon>Bacteroidota</taxon>
        <taxon>Sphingobacteriia</taxon>
        <taxon>Sphingobacteriales</taxon>
        <taxon>Sphingobacteriaceae</taxon>
        <taxon>Hufsiella</taxon>
    </lineage>
</organism>
<dbReference type="CDD" id="cd00081">
    <property type="entry name" value="Hint"/>
    <property type="match status" value="1"/>
</dbReference>
<name>A0A7K1Y786_9SPHI</name>
<dbReference type="PROSITE" id="PS50817">
    <property type="entry name" value="INTEIN_N_TER"/>
    <property type="match status" value="1"/>
</dbReference>
<reference evidence="2 3" key="1">
    <citation type="submission" date="2019-11" db="EMBL/GenBank/DDBJ databases">
        <title>Pedobacter sp. HMF7647 Genome sequencing and assembly.</title>
        <authorList>
            <person name="Kang H."/>
            <person name="Kim H."/>
            <person name="Joh K."/>
        </authorList>
    </citation>
    <scope>NUCLEOTIDE SEQUENCE [LARGE SCALE GENOMIC DNA]</scope>
    <source>
        <strain evidence="2 3">HMF7647</strain>
    </source>
</reference>
<dbReference type="InterPro" id="IPR003587">
    <property type="entry name" value="Hint_dom_N"/>
</dbReference>
<evidence type="ECO:0000313" key="2">
    <source>
        <dbReference type="EMBL" id="MXV49918.1"/>
    </source>
</evidence>
<sequence>MTFNIKRFLLATTFILIVIKGHAQDAKTPRPLTMDEYKKAKTFTIKDLDNETYVKFENTYVLDRYQAKKPYFITGDDGLKKRIDLYKLIAKEGMQELGLMIFYTDEKGKVYQALLPNASADPKVWEAYFEDIHGIDKMEKNFVLKLSYVLSKEVASLEYSVLNGGKEMKDEHATYGNDICFPGSQEVTMLNGSKKLLKDLKPGDEVLTLNESTKKQEAIKVKSLIVHEAKNYAITSLTLVDAVESANDQGIVVKLSGKLLKATPNHPMKTSEGLKKAGEIKSGDKVYCFDELTKSYELYTVLNKTEAGEGSQKVYNIEAEEGNTLLLNGVMVMQK</sequence>
<comment type="caution">
    <text evidence="2">The sequence shown here is derived from an EMBL/GenBank/DDBJ whole genome shotgun (WGS) entry which is preliminary data.</text>
</comment>
<protein>
    <recommendedName>
        <fullName evidence="1">Hint domain-containing protein</fullName>
    </recommendedName>
</protein>
<dbReference type="InterPro" id="IPR006141">
    <property type="entry name" value="Intein_N"/>
</dbReference>